<sequence>FGGFVALALWLPKYYIAEYGLDLKTASFITMLFTLPSGLIRALGGWFSDHYGARSVNWGVFWVCLVCLFFLSYPQTTMTIHGIQGDLS</sequence>
<keyword evidence="1" id="KW-0472">Membrane</keyword>
<feature type="transmembrane region" description="Helical" evidence="1">
    <location>
        <begin position="56"/>
        <end position="73"/>
    </location>
</feature>
<dbReference type="EMBL" id="QORE01003936">
    <property type="protein sequence ID" value="RCI65693.1"/>
    <property type="molecule type" value="Genomic_DNA"/>
</dbReference>
<evidence type="ECO:0000313" key="3">
    <source>
        <dbReference type="Proteomes" id="UP000253594"/>
    </source>
</evidence>
<gene>
    <name evidence="2" type="ORF">DT376_44220</name>
</gene>
<name>A0A367LU35_PSEAI</name>
<feature type="non-terminal residue" evidence="2">
    <location>
        <position position="88"/>
    </location>
</feature>
<feature type="non-terminal residue" evidence="2">
    <location>
        <position position="1"/>
    </location>
</feature>
<feature type="transmembrane region" description="Helical" evidence="1">
    <location>
        <begin position="25"/>
        <end position="44"/>
    </location>
</feature>
<dbReference type="SUPFAM" id="SSF103473">
    <property type="entry name" value="MFS general substrate transporter"/>
    <property type="match status" value="1"/>
</dbReference>
<accession>A0A367LU35</accession>
<evidence type="ECO:0000313" key="2">
    <source>
        <dbReference type="EMBL" id="RCI65693.1"/>
    </source>
</evidence>
<comment type="caution">
    <text evidence="2">The sequence shown here is derived from an EMBL/GenBank/DDBJ whole genome shotgun (WGS) entry which is preliminary data.</text>
</comment>
<keyword evidence="1" id="KW-1133">Transmembrane helix</keyword>
<organism evidence="2 3">
    <name type="scientific">Pseudomonas aeruginosa</name>
    <dbReference type="NCBI Taxonomy" id="287"/>
    <lineage>
        <taxon>Bacteria</taxon>
        <taxon>Pseudomonadati</taxon>
        <taxon>Pseudomonadota</taxon>
        <taxon>Gammaproteobacteria</taxon>
        <taxon>Pseudomonadales</taxon>
        <taxon>Pseudomonadaceae</taxon>
        <taxon>Pseudomonas</taxon>
    </lineage>
</organism>
<dbReference type="Gene3D" id="1.20.1250.20">
    <property type="entry name" value="MFS general substrate transporter like domains"/>
    <property type="match status" value="1"/>
</dbReference>
<protein>
    <submittedName>
        <fullName evidence="2">MFS transporter</fullName>
    </submittedName>
</protein>
<dbReference type="InterPro" id="IPR036259">
    <property type="entry name" value="MFS_trans_sf"/>
</dbReference>
<reference evidence="2 3" key="1">
    <citation type="submission" date="2018-07" db="EMBL/GenBank/DDBJ databases">
        <title>Mechanisms of high-level aminoglycoside resistance among Gram-negative pathogens in Brazil.</title>
        <authorList>
            <person name="Ballaben A.S."/>
            <person name="Darini A.L.C."/>
            <person name="Doi Y."/>
        </authorList>
    </citation>
    <scope>NUCLEOTIDE SEQUENCE [LARGE SCALE GENOMIC DNA]</scope>
    <source>
        <strain evidence="2 3">B2-305</strain>
    </source>
</reference>
<proteinExistence type="predicted"/>
<dbReference type="AlphaFoldDB" id="A0A367LU35"/>
<evidence type="ECO:0000256" key="1">
    <source>
        <dbReference type="SAM" id="Phobius"/>
    </source>
</evidence>
<keyword evidence="1" id="KW-0812">Transmembrane</keyword>
<dbReference type="Proteomes" id="UP000253594">
    <property type="component" value="Unassembled WGS sequence"/>
</dbReference>